<sequence>MRTVKINDAKVRVFQKKELIEKLNFTEDEAKFIMKYQKTFPELLQDGVDGFVIDVENLWEQLDKPNGQFSKWANKRIKEVFKNGLEWGFSQIRIKDGRPKQVIKLTLETAKHVAMSTGLDGNSSKKVKEKGKLVRSYFILMEKALRNYEYWTMVREPQKKDSNNYVRL</sequence>
<dbReference type="EMBL" id="JAPQES010000007">
    <property type="protein sequence ID" value="MCY6372446.1"/>
    <property type="molecule type" value="Genomic_DNA"/>
</dbReference>
<accession>A0ABT4CW59</accession>
<dbReference type="InterPro" id="IPR013557">
    <property type="entry name" value="AntA/B_antirep"/>
</dbReference>
<organism evidence="2 3">
    <name type="scientific">Clostridium ganghwense</name>
    <dbReference type="NCBI Taxonomy" id="312089"/>
    <lineage>
        <taxon>Bacteria</taxon>
        <taxon>Bacillati</taxon>
        <taxon>Bacillota</taxon>
        <taxon>Clostridia</taxon>
        <taxon>Eubacteriales</taxon>
        <taxon>Clostridiaceae</taxon>
        <taxon>Clostridium</taxon>
    </lineage>
</organism>
<dbReference type="Pfam" id="PF08346">
    <property type="entry name" value="AntA"/>
    <property type="match status" value="1"/>
</dbReference>
<comment type="caution">
    <text evidence="2">The sequence shown here is derived from an EMBL/GenBank/DDBJ whole genome shotgun (WGS) entry which is preliminary data.</text>
</comment>
<protein>
    <submittedName>
        <fullName evidence="2">AntA/AntB antirepressor family protein</fullName>
    </submittedName>
</protein>
<gene>
    <name evidence="2" type="ORF">OXH55_17600</name>
</gene>
<proteinExistence type="predicted"/>
<feature type="domain" description="AntA/AntB antirepressor" evidence="1">
    <location>
        <begin position="56"/>
        <end position="116"/>
    </location>
</feature>
<evidence type="ECO:0000313" key="2">
    <source>
        <dbReference type="EMBL" id="MCY6372446.1"/>
    </source>
</evidence>
<dbReference type="Proteomes" id="UP001079657">
    <property type="component" value="Unassembled WGS sequence"/>
</dbReference>
<evidence type="ECO:0000313" key="3">
    <source>
        <dbReference type="Proteomes" id="UP001079657"/>
    </source>
</evidence>
<evidence type="ECO:0000259" key="1">
    <source>
        <dbReference type="Pfam" id="PF08346"/>
    </source>
</evidence>
<keyword evidence="3" id="KW-1185">Reference proteome</keyword>
<dbReference type="RefSeq" id="WP_268051438.1">
    <property type="nucleotide sequence ID" value="NZ_JAPQES010000007.1"/>
</dbReference>
<name>A0ABT4CW59_9CLOT</name>
<reference evidence="2" key="1">
    <citation type="submission" date="2022-12" db="EMBL/GenBank/DDBJ databases">
        <authorList>
            <person name="Wang J."/>
        </authorList>
    </citation>
    <scope>NUCLEOTIDE SEQUENCE</scope>
    <source>
        <strain evidence="2">HY-42-06</strain>
    </source>
</reference>